<reference evidence="5" key="1">
    <citation type="submission" date="2019-06" db="EMBL/GenBank/DDBJ databases">
        <title>Draft genome sequence of the griseofulvin-producing fungus Xylaria cubensis strain G536.</title>
        <authorList>
            <person name="Mead M.E."/>
            <person name="Raja H.A."/>
            <person name="Steenwyk J.L."/>
            <person name="Knowles S.L."/>
            <person name="Oberlies N.H."/>
            <person name="Rokas A."/>
        </authorList>
    </citation>
    <scope>NUCLEOTIDE SEQUENCE [LARGE SCALE GENOMIC DNA]</scope>
    <source>
        <strain evidence="5">G536</strain>
    </source>
</reference>
<feature type="compositionally biased region" description="Basic and acidic residues" evidence="1">
    <location>
        <begin position="18"/>
        <end position="28"/>
    </location>
</feature>
<feature type="domain" description="SUZ-C" evidence="3">
    <location>
        <begin position="234"/>
        <end position="279"/>
    </location>
</feature>
<keyword evidence="5" id="KW-1185">Reference proteome</keyword>
<evidence type="ECO:0000259" key="3">
    <source>
        <dbReference type="PROSITE" id="PS51938"/>
    </source>
</evidence>
<organism evidence="4 5">
    <name type="scientific">Xylaria flabelliformis</name>
    <dbReference type="NCBI Taxonomy" id="2512241"/>
    <lineage>
        <taxon>Eukaryota</taxon>
        <taxon>Fungi</taxon>
        <taxon>Dikarya</taxon>
        <taxon>Ascomycota</taxon>
        <taxon>Pezizomycotina</taxon>
        <taxon>Sordariomycetes</taxon>
        <taxon>Xylariomycetidae</taxon>
        <taxon>Xylariales</taxon>
        <taxon>Xylariaceae</taxon>
        <taxon>Xylaria</taxon>
    </lineage>
</organism>
<evidence type="ECO:0000256" key="1">
    <source>
        <dbReference type="SAM" id="MobiDB-lite"/>
    </source>
</evidence>
<feature type="compositionally biased region" description="Polar residues" evidence="1">
    <location>
        <begin position="212"/>
        <end position="223"/>
    </location>
</feature>
<dbReference type="STRING" id="2512241.A0A553IDH7"/>
<evidence type="ECO:0000259" key="2">
    <source>
        <dbReference type="PROSITE" id="PS51673"/>
    </source>
</evidence>
<feature type="region of interest" description="Disordered" evidence="1">
    <location>
        <begin position="1"/>
        <end position="47"/>
    </location>
</feature>
<dbReference type="InterPro" id="IPR024771">
    <property type="entry name" value="SUZ"/>
</dbReference>
<protein>
    <submittedName>
        <fullName evidence="4">Uncharacterized protein</fullName>
    </submittedName>
</protein>
<feature type="compositionally biased region" description="Basic residues" evidence="1">
    <location>
        <begin position="192"/>
        <end position="201"/>
    </location>
</feature>
<feature type="domain" description="SUZ" evidence="2">
    <location>
        <begin position="72"/>
        <end position="158"/>
    </location>
</feature>
<feature type="compositionally biased region" description="Low complexity" evidence="1">
    <location>
        <begin position="155"/>
        <end position="178"/>
    </location>
</feature>
<proteinExistence type="predicted"/>
<dbReference type="InterPro" id="IPR024642">
    <property type="entry name" value="SUZ-C"/>
</dbReference>
<dbReference type="PROSITE" id="PS51673">
    <property type="entry name" value="SUZ"/>
    <property type="match status" value="1"/>
</dbReference>
<dbReference type="Proteomes" id="UP000319160">
    <property type="component" value="Unassembled WGS sequence"/>
</dbReference>
<accession>A0A553IDH7</accession>
<name>A0A553IDH7_9PEZI</name>
<dbReference type="PROSITE" id="PS51938">
    <property type="entry name" value="SUZ_C"/>
    <property type="match status" value="1"/>
</dbReference>
<sequence>MAGKRTVVPDAWDDDDWEVKADQAKTADPEPGTEPQAQMTKAQRLAHHAELNKKLWQSAEAPPEPFHFLAARSEPPLATEFKPAVKVLSRKPAPKVITKRDPLTGALSQLRVEDEDSDEEKKKIRLTPEEIRAKQQREREEKQRRYEEMRAKIFGSDPAASGSGNGSNPSSGTSTPGNATPPRSSANERGPRGRGRGRGVHRHNDSRGDSGNGQRPGSQSGSNGRELYDPNYSPKPGFPLERRGGGTPVSGRSTPRDEDQIIRSPRGPDGNSRGFAKRGAKIG</sequence>
<dbReference type="AlphaFoldDB" id="A0A553IDH7"/>
<gene>
    <name evidence="4" type="ORF">FHL15_000886</name>
</gene>
<feature type="region of interest" description="Disordered" evidence="1">
    <location>
        <begin position="89"/>
        <end position="283"/>
    </location>
</feature>
<dbReference type="EMBL" id="VFLP01000003">
    <property type="protein sequence ID" value="TRX98241.1"/>
    <property type="molecule type" value="Genomic_DNA"/>
</dbReference>
<feature type="compositionally biased region" description="Basic and acidic residues" evidence="1">
    <location>
        <begin position="119"/>
        <end position="151"/>
    </location>
</feature>
<dbReference type="OrthoDB" id="5422283at2759"/>
<evidence type="ECO:0000313" key="4">
    <source>
        <dbReference type="EMBL" id="TRX98241.1"/>
    </source>
</evidence>
<comment type="caution">
    <text evidence="4">The sequence shown here is derived from an EMBL/GenBank/DDBJ whole genome shotgun (WGS) entry which is preliminary data.</text>
</comment>
<evidence type="ECO:0000313" key="5">
    <source>
        <dbReference type="Proteomes" id="UP000319160"/>
    </source>
</evidence>